<gene>
    <name evidence="2" type="ORF">INT44_007197</name>
</gene>
<dbReference type="EMBL" id="JAEPRA010000013">
    <property type="protein sequence ID" value="KAG2176534.1"/>
    <property type="molecule type" value="Genomic_DNA"/>
</dbReference>
<dbReference type="InterPro" id="IPR019734">
    <property type="entry name" value="TPR_rpt"/>
</dbReference>
<dbReference type="Proteomes" id="UP000612746">
    <property type="component" value="Unassembled WGS sequence"/>
</dbReference>
<dbReference type="Gene3D" id="1.25.40.10">
    <property type="entry name" value="Tetratricopeptide repeat domain"/>
    <property type="match status" value="1"/>
</dbReference>
<dbReference type="PANTHER" id="PTHR21405:SF0">
    <property type="entry name" value="TETRATRICOPEPTIDE REPEAT PROTEIN 36"/>
    <property type="match status" value="1"/>
</dbReference>
<comment type="caution">
    <text evidence="2">The sequence shown here is derived from an EMBL/GenBank/DDBJ whole genome shotgun (WGS) entry which is preliminary data.</text>
</comment>
<evidence type="ECO:0008006" key="4">
    <source>
        <dbReference type="Google" id="ProtNLM"/>
    </source>
</evidence>
<evidence type="ECO:0000313" key="3">
    <source>
        <dbReference type="Proteomes" id="UP000612746"/>
    </source>
</evidence>
<reference evidence="2" key="1">
    <citation type="submission" date="2020-12" db="EMBL/GenBank/DDBJ databases">
        <title>Metabolic potential, ecology and presence of endohyphal bacteria is reflected in genomic diversity of Mucoromycotina.</title>
        <authorList>
            <person name="Muszewska A."/>
            <person name="Okrasinska A."/>
            <person name="Steczkiewicz K."/>
            <person name="Drgas O."/>
            <person name="Orlowska M."/>
            <person name="Perlinska-Lenart U."/>
            <person name="Aleksandrzak-Piekarczyk T."/>
            <person name="Szatraj K."/>
            <person name="Zielenkiewicz U."/>
            <person name="Pilsyk S."/>
            <person name="Malc E."/>
            <person name="Mieczkowski P."/>
            <person name="Kruszewska J.S."/>
            <person name="Biernat P."/>
            <person name="Pawlowska J."/>
        </authorList>
    </citation>
    <scope>NUCLEOTIDE SEQUENCE</scope>
    <source>
        <strain evidence="2">WA0000051536</strain>
    </source>
</reference>
<proteinExistence type="inferred from homology"/>
<comment type="similarity">
    <text evidence="1">Belongs to the TTC36 family.</text>
</comment>
<dbReference type="PANTHER" id="PTHR21405">
    <property type="entry name" value="CDNA SEQUENCE BC021608"/>
    <property type="match status" value="1"/>
</dbReference>
<evidence type="ECO:0000313" key="2">
    <source>
        <dbReference type="EMBL" id="KAG2176534.1"/>
    </source>
</evidence>
<dbReference type="SUPFAM" id="SSF48452">
    <property type="entry name" value="TPR-like"/>
    <property type="match status" value="1"/>
</dbReference>
<sequence>MTHISDDAILELVFNPEAQGLPLEAVADTVDTTGAREIPTDILSQVQELETQGVKLAEEEKLDEALEKLTQAIAICDYYASVYNNRAQVYRLKNDLESAVTDLEQAMKHGVGQPKVLRQAYTQRAIIRKQQGNLEGAQADFERGAKFGNPIAKSITVNENPYAKMCNQIMLEVMGRQVNPQGSNQETTQTATQE</sequence>
<dbReference type="Pfam" id="PF13181">
    <property type="entry name" value="TPR_8"/>
    <property type="match status" value="1"/>
</dbReference>
<name>A0A8H7PLU3_9FUNG</name>
<dbReference type="SMART" id="SM00028">
    <property type="entry name" value="TPR"/>
    <property type="match status" value="3"/>
</dbReference>
<dbReference type="InterPro" id="IPR038906">
    <property type="entry name" value="TTC36"/>
</dbReference>
<dbReference type="GO" id="GO:0006570">
    <property type="term" value="P:tyrosine metabolic process"/>
    <property type="evidence" value="ECO:0007669"/>
    <property type="project" value="TreeGrafter"/>
</dbReference>
<protein>
    <recommendedName>
        <fullName evidence="4">Tetratricopeptide repeat protein 36</fullName>
    </recommendedName>
</protein>
<dbReference type="InterPro" id="IPR011990">
    <property type="entry name" value="TPR-like_helical_dom_sf"/>
</dbReference>
<organism evidence="2 3">
    <name type="scientific">Umbelopsis vinacea</name>
    <dbReference type="NCBI Taxonomy" id="44442"/>
    <lineage>
        <taxon>Eukaryota</taxon>
        <taxon>Fungi</taxon>
        <taxon>Fungi incertae sedis</taxon>
        <taxon>Mucoromycota</taxon>
        <taxon>Mucoromycotina</taxon>
        <taxon>Umbelopsidomycetes</taxon>
        <taxon>Umbelopsidales</taxon>
        <taxon>Umbelopsidaceae</taxon>
        <taxon>Umbelopsis</taxon>
    </lineage>
</organism>
<keyword evidence="3" id="KW-1185">Reference proteome</keyword>
<accession>A0A8H7PLU3</accession>
<evidence type="ECO:0000256" key="1">
    <source>
        <dbReference type="ARBA" id="ARBA00006995"/>
    </source>
</evidence>
<dbReference type="OrthoDB" id="539634at2759"/>
<dbReference type="AlphaFoldDB" id="A0A8H7PLU3"/>